<keyword evidence="4" id="KW-0378">Hydrolase</keyword>
<keyword evidence="2" id="KW-0662">Pyridine nucleotide biosynthesis</keyword>
<keyword evidence="11" id="KW-1185">Reference proteome</keyword>
<feature type="domain" description="EF-hand" evidence="9">
    <location>
        <begin position="5"/>
        <end position="40"/>
    </location>
</feature>
<dbReference type="InterPro" id="IPR011992">
    <property type="entry name" value="EF-hand-dom_pair"/>
</dbReference>
<dbReference type="InterPro" id="IPR052347">
    <property type="entry name" value="Isochorismatase_Nicotinamidase"/>
</dbReference>
<evidence type="ECO:0000256" key="4">
    <source>
        <dbReference type="ARBA" id="ARBA00022801"/>
    </source>
</evidence>
<dbReference type="PANTHER" id="PTHR11080">
    <property type="entry name" value="PYRAZINAMIDASE/NICOTINAMIDASE"/>
    <property type="match status" value="1"/>
</dbReference>
<dbReference type="EC" id="3.5.1.19" evidence="7"/>
<evidence type="ECO:0000256" key="8">
    <source>
        <dbReference type="ARBA" id="ARBA00043224"/>
    </source>
</evidence>
<evidence type="ECO:0000256" key="6">
    <source>
        <dbReference type="ARBA" id="ARBA00037900"/>
    </source>
</evidence>
<dbReference type="Pfam" id="PF00036">
    <property type="entry name" value="EF-hand_1"/>
    <property type="match status" value="1"/>
</dbReference>
<dbReference type="GO" id="GO:0008936">
    <property type="term" value="F:nicotinamidase activity"/>
    <property type="evidence" value="ECO:0007669"/>
    <property type="project" value="UniProtKB-EC"/>
</dbReference>
<dbReference type="InterPro" id="IPR000868">
    <property type="entry name" value="Isochorismatase-like_dom"/>
</dbReference>
<evidence type="ECO:0000256" key="2">
    <source>
        <dbReference type="ARBA" id="ARBA00022642"/>
    </source>
</evidence>
<dbReference type="SUPFAM" id="SSF47473">
    <property type="entry name" value="EF-hand"/>
    <property type="match status" value="1"/>
</dbReference>
<protein>
    <recommendedName>
        <fullName evidence="7">nicotinamidase</fullName>
        <ecNumber evidence="7">3.5.1.19</ecNumber>
    </recommendedName>
    <alternativeName>
        <fullName evidence="8">Nicotinamide deamidase</fullName>
    </alternativeName>
</protein>
<dbReference type="GO" id="GO:0005509">
    <property type="term" value="F:calcium ion binding"/>
    <property type="evidence" value="ECO:0007669"/>
    <property type="project" value="InterPro"/>
</dbReference>
<reference evidence="10" key="2">
    <citation type="journal article" date="2023" name="Commun. Biol.">
        <title>Intrasexual cuticular hydrocarbon dimorphism in a wasp sheds light on hydrocarbon biosynthesis genes in Hymenoptera.</title>
        <authorList>
            <person name="Moris V.C."/>
            <person name="Podsiadlowski L."/>
            <person name="Martin S."/>
            <person name="Oeyen J.P."/>
            <person name="Donath A."/>
            <person name="Petersen M."/>
            <person name="Wilbrandt J."/>
            <person name="Misof B."/>
            <person name="Liedtke D."/>
            <person name="Thamm M."/>
            <person name="Scheiner R."/>
            <person name="Schmitt T."/>
            <person name="Niehuis O."/>
        </authorList>
    </citation>
    <scope>NUCLEOTIDE SEQUENCE</scope>
    <source>
        <strain evidence="10">GBR_01_08_01A</strain>
    </source>
</reference>
<gene>
    <name evidence="10" type="ORF">KPH14_007318</name>
</gene>
<dbReference type="EMBL" id="JAIFRP010004408">
    <property type="protein sequence ID" value="KAK2575957.1"/>
    <property type="molecule type" value="Genomic_DNA"/>
</dbReference>
<dbReference type="Pfam" id="PF00857">
    <property type="entry name" value="Isochorismatase"/>
    <property type="match status" value="1"/>
</dbReference>
<dbReference type="InterPro" id="IPR018247">
    <property type="entry name" value="EF_Hand_1_Ca_BS"/>
</dbReference>
<name>A0AAD9VJH3_9HYME</name>
<dbReference type="GO" id="GO:0019363">
    <property type="term" value="P:pyridine nucleotide biosynthetic process"/>
    <property type="evidence" value="ECO:0007669"/>
    <property type="project" value="UniProtKB-KW"/>
</dbReference>
<dbReference type="Gene3D" id="1.10.238.10">
    <property type="entry name" value="EF-hand"/>
    <property type="match status" value="1"/>
</dbReference>
<dbReference type="CDD" id="cd01011">
    <property type="entry name" value="nicotinamidase"/>
    <property type="match status" value="1"/>
</dbReference>
<comment type="caution">
    <text evidence="10">The sequence shown here is derived from an EMBL/GenBank/DDBJ whole genome shotgun (WGS) entry which is preliminary data.</text>
</comment>
<evidence type="ECO:0000259" key="9">
    <source>
        <dbReference type="PROSITE" id="PS50222"/>
    </source>
</evidence>
<dbReference type="PROSITE" id="PS00018">
    <property type="entry name" value="EF_HAND_1"/>
    <property type="match status" value="1"/>
</dbReference>
<reference evidence="10" key="1">
    <citation type="submission" date="2021-08" db="EMBL/GenBank/DDBJ databases">
        <authorList>
            <person name="Misof B."/>
            <person name="Oliver O."/>
            <person name="Podsiadlowski L."/>
            <person name="Donath A."/>
            <person name="Peters R."/>
            <person name="Mayer C."/>
            <person name="Rust J."/>
            <person name="Gunkel S."/>
            <person name="Lesny P."/>
            <person name="Martin S."/>
            <person name="Oeyen J.P."/>
            <person name="Petersen M."/>
            <person name="Panagiotis P."/>
            <person name="Wilbrandt J."/>
            <person name="Tanja T."/>
        </authorList>
    </citation>
    <scope>NUCLEOTIDE SEQUENCE</scope>
    <source>
        <strain evidence="10">GBR_01_08_01A</strain>
        <tissue evidence="10">Thorax + abdomen</tissue>
    </source>
</reference>
<dbReference type="SUPFAM" id="SSF52499">
    <property type="entry name" value="Isochorismatase-like hydrolases"/>
    <property type="match status" value="1"/>
</dbReference>
<keyword evidence="3" id="KW-0479">Metal-binding</keyword>
<evidence type="ECO:0000313" key="10">
    <source>
        <dbReference type="EMBL" id="KAK2575957.1"/>
    </source>
</evidence>
<dbReference type="Proteomes" id="UP001258017">
    <property type="component" value="Unassembled WGS sequence"/>
</dbReference>
<keyword evidence="5" id="KW-0106">Calcium</keyword>
<dbReference type="InterPro" id="IPR036380">
    <property type="entry name" value="Isochorismatase-like_sf"/>
</dbReference>
<evidence type="ECO:0000256" key="5">
    <source>
        <dbReference type="ARBA" id="ARBA00022837"/>
    </source>
</evidence>
<accession>A0AAD9VJH3</accession>
<proteinExistence type="inferred from homology"/>
<evidence type="ECO:0000313" key="11">
    <source>
        <dbReference type="Proteomes" id="UP001258017"/>
    </source>
</evidence>
<comment type="pathway">
    <text evidence="6">Cofactor biosynthesis; nicotinate biosynthesis; nicotinate from nicotinamide: step 1/1.</text>
</comment>
<dbReference type="InterPro" id="IPR002048">
    <property type="entry name" value="EF_hand_dom"/>
</dbReference>
<sequence>MIDGGDWKSADELFKKFDVNGDGVLDQEEFFLLCEEQFGEEEVKGNEWRLRDIFEKLDVNQDRGLKGAVWKRIFTEYIKPIVKPVNVLIVVDVQNDFIEGTLALRKYTSNQDGADVVEPINRLSKEARWDKVIYSLDWHPENHISFYENLSLRELHPTSKITKENAKPFDSVTFLQPHVEQTLWPRHCVMGTWGAELHKDLQILPESEQVHKGQDPDIEACSVFTKDKPKESSRLEKMLRKIGATDLYVCGLATDVCVKATCLDGLKLGYKVAMIEDCCRGVDNDNIEEAKRSIVEHGGLLTNSDRVICMVNEGRRSLIMAHHAANIISKAPSIPVDDKYPSTCACLLQNHIEQRS</sequence>
<evidence type="ECO:0000256" key="1">
    <source>
        <dbReference type="ARBA" id="ARBA00006336"/>
    </source>
</evidence>
<evidence type="ECO:0000256" key="7">
    <source>
        <dbReference type="ARBA" id="ARBA00039017"/>
    </source>
</evidence>
<evidence type="ECO:0000256" key="3">
    <source>
        <dbReference type="ARBA" id="ARBA00022723"/>
    </source>
</evidence>
<dbReference type="Gene3D" id="3.40.50.850">
    <property type="entry name" value="Isochorismatase-like"/>
    <property type="match status" value="1"/>
</dbReference>
<dbReference type="SMART" id="SM00054">
    <property type="entry name" value="EFh"/>
    <property type="match status" value="2"/>
</dbReference>
<dbReference type="PROSITE" id="PS50222">
    <property type="entry name" value="EF_HAND_2"/>
    <property type="match status" value="1"/>
</dbReference>
<dbReference type="PANTHER" id="PTHR11080:SF2">
    <property type="entry name" value="LD05707P"/>
    <property type="match status" value="1"/>
</dbReference>
<dbReference type="AlphaFoldDB" id="A0AAD9VJH3"/>
<comment type="similarity">
    <text evidence="1">Belongs to the isochorismatase family.</text>
</comment>
<organism evidence="10 11">
    <name type="scientific">Odynerus spinipes</name>
    <dbReference type="NCBI Taxonomy" id="1348599"/>
    <lineage>
        <taxon>Eukaryota</taxon>
        <taxon>Metazoa</taxon>
        <taxon>Ecdysozoa</taxon>
        <taxon>Arthropoda</taxon>
        <taxon>Hexapoda</taxon>
        <taxon>Insecta</taxon>
        <taxon>Pterygota</taxon>
        <taxon>Neoptera</taxon>
        <taxon>Endopterygota</taxon>
        <taxon>Hymenoptera</taxon>
        <taxon>Apocrita</taxon>
        <taxon>Aculeata</taxon>
        <taxon>Vespoidea</taxon>
        <taxon>Vespidae</taxon>
        <taxon>Eumeninae</taxon>
        <taxon>Odynerus</taxon>
    </lineage>
</organism>